<reference evidence="1 2" key="1">
    <citation type="submission" date="2017-10" db="EMBL/GenBank/DDBJ databases">
        <title>Extensive intraspecific genome diversity in a model arbuscular mycorrhizal fungus.</title>
        <authorList>
            <person name="Chen E.C.H."/>
            <person name="Morin E."/>
            <person name="Baudet D."/>
            <person name="Noel J."/>
            <person name="Ndikumana S."/>
            <person name="Charron P."/>
            <person name="St-Onge C."/>
            <person name="Giorgi J."/>
            <person name="Grigoriev I.V."/>
            <person name="Roux C."/>
            <person name="Martin F.M."/>
            <person name="Corradi N."/>
        </authorList>
    </citation>
    <scope>NUCLEOTIDE SEQUENCE [LARGE SCALE GENOMIC DNA]</scope>
    <source>
        <strain evidence="1 2">A1</strain>
    </source>
</reference>
<dbReference type="OrthoDB" id="2313698at2759"/>
<reference evidence="1 2" key="2">
    <citation type="submission" date="2017-10" db="EMBL/GenBank/DDBJ databases">
        <title>Genome analyses suggest a sexual origin of heterokaryosis in a supposedly ancient asexual fungus.</title>
        <authorList>
            <person name="Corradi N."/>
            <person name="Sedzielewska K."/>
            <person name="Noel J."/>
            <person name="Charron P."/>
            <person name="Farinelli L."/>
            <person name="Marton T."/>
            <person name="Kruger M."/>
            <person name="Pelin A."/>
            <person name="Brachmann A."/>
            <person name="Corradi N."/>
        </authorList>
    </citation>
    <scope>NUCLEOTIDE SEQUENCE [LARGE SCALE GENOMIC DNA]</scope>
    <source>
        <strain evidence="1 2">A1</strain>
    </source>
</reference>
<accession>A0A2I1E350</accession>
<organism evidence="1 2">
    <name type="scientific">Rhizophagus irregularis</name>
    <dbReference type="NCBI Taxonomy" id="588596"/>
    <lineage>
        <taxon>Eukaryota</taxon>
        <taxon>Fungi</taxon>
        <taxon>Fungi incertae sedis</taxon>
        <taxon>Mucoromycota</taxon>
        <taxon>Glomeromycotina</taxon>
        <taxon>Glomeromycetes</taxon>
        <taxon>Glomerales</taxon>
        <taxon>Glomeraceae</taxon>
        <taxon>Rhizophagus</taxon>
    </lineage>
</organism>
<dbReference type="InterPro" id="IPR032675">
    <property type="entry name" value="LRR_dom_sf"/>
</dbReference>
<dbReference type="VEuPathDB" id="FungiDB:RhiirFUN_024370"/>
<protein>
    <submittedName>
        <fullName evidence="1">Uncharacterized protein</fullName>
    </submittedName>
</protein>
<name>A0A2I1E350_9GLOM</name>
<proteinExistence type="predicted"/>
<dbReference type="Gene3D" id="3.80.10.10">
    <property type="entry name" value="Ribonuclease Inhibitor"/>
    <property type="match status" value="1"/>
</dbReference>
<dbReference type="AlphaFoldDB" id="A0A2I1E350"/>
<dbReference type="SUPFAM" id="SSF52047">
    <property type="entry name" value="RNI-like"/>
    <property type="match status" value="1"/>
</dbReference>
<dbReference type="Proteomes" id="UP000232688">
    <property type="component" value="Unassembled WGS sequence"/>
</dbReference>
<dbReference type="EMBL" id="LLXH01000341">
    <property type="protein sequence ID" value="PKC68268.1"/>
    <property type="molecule type" value="Genomic_DNA"/>
</dbReference>
<dbReference type="VEuPathDB" id="FungiDB:RhiirA1_457415"/>
<evidence type="ECO:0000313" key="2">
    <source>
        <dbReference type="Proteomes" id="UP000232688"/>
    </source>
</evidence>
<sequence>MPRQLTTDCLNYIFEYLYDDKITLYSCLLVNHLCCEVAVRILWRNVWKFYDFGEKPYVSLSIIYTLIACLPKESEEILHKNGFNITIPIQKPPLINYASFCKVISVYKIDDMIILALKNQQSIISEDLRNLLLQEILKMIINQISSLKALKCNESQSQSQSKDIDVLSLAKIHLANLVEFKCGSDIFSEFISQNNLKIANLQYFKDCNHNIFICSLTKHSLTLTKLTLKNCKISVPFIAMFKNLQELILYQECSDNHIFYQLQDTYFSQLKILKIIYKNNFSDVEMLINFLEINGKNLTEFYIYHYYNRSLNLALAEFYPNLKILRIQIKKEEEETLKLILSNCQYLEIIEYPFAYNYVFFNFNFLENYSQEYFYGLILDYSFAWPVWSMDSLYEDLKDLEEFFINWQDRVSQRSLSLIIYIPDDIYYIKNMNDIKILIEKYMKLDIKFKKFEIKKVPRYKVK</sequence>
<evidence type="ECO:0000313" key="1">
    <source>
        <dbReference type="EMBL" id="PKC68268.1"/>
    </source>
</evidence>
<gene>
    <name evidence="1" type="ORF">RhiirA1_457415</name>
</gene>
<comment type="caution">
    <text evidence="1">The sequence shown here is derived from an EMBL/GenBank/DDBJ whole genome shotgun (WGS) entry which is preliminary data.</text>
</comment>